<sequence length="260" mass="29154">MTMTHHNRLAWNKKVKDQAAYTKPVSEDIVEKAKRGDWQITMTTTKMVPREWFPASLEGVKVLCLASGGGQQGPILAAAGADVVVVDISEGQLEQDKYVANRDRLSIETIQGDMTDLHFLENETFDLIVHPVSNLFVENILPVWKEAFRVLKPKGTLISGFTNPLLFIFDEEEELKGNLVVKHSVPSSSLTGLTDKEVETYLKSQDTVEFAHTLEDQIQGQMDAGFVIAGFYEDYFGGNRPLDRFINTFMVTKAVKLKDN</sequence>
<keyword evidence="2" id="KW-0489">Methyltransferase</keyword>
<dbReference type="InterPro" id="IPR013216">
    <property type="entry name" value="Methyltransf_11"/>
</dbReference>
<dbReference type="Gene3D" id="3.40.50.150">
    <property type="entry name" value="Vaccinia Virus protein VP39"/>
    <property type="match status" value="1"/>
</dbReference>
<keyword evidence="2" id="KW-0808">Transferase</keyword>
<dbReference type="SUPFAM" id="SSF53335">
    <property type="entry name" value="S-adenosyl-L-methionine-dependent methyltransferases"/>
    <property type="match status" value="1"/>
</dbReference>
<gene>
    <name evidence="2" type="ORF">GCM10010954_09830</name>
</gene>
<dbReference type="GO" id="GO:0032259">
    <property type="term" value="P:methylation"/>
    <property type="evidence" value="ECO:0007669"/>
    <property type="project" value="UniProtKB-KW"/>
</dbReference>
<dbReference type="Pfam" id="PF08241">
    <property type="entry name" value="Methyltransf_11"/>
    <property type="match status" value="1"/>
</dbReference>
<evidence type="ECO:0000259" key="1">
    <source>
        <dbReference type="Pfam" id="PF08241"/>
    </source>
</evidence>
<evidence type="ECO:0000313" key="3">
    <source>
        <dbReference type="Proteomes" id="UP000660110"/>
    </source>
</evidence>
<protein>
    <submittedName>
        <fullName evidence="2">Methyltransferase</fullName>
    </submittedName>
</protein>
<reference evidence="2" key="1">
    <citation type="journal article" date="2014" name="Int. J. Syst. Evol. Microbiol.">
        <title>Complete genome sequence of Corynebacterium casei LMG S-19264T (=DSM 44701T), isolated from a smear-ripened cheese.</title>
        <authorList>
            <consortium name="US DOE Joint Genome Institute (JGI-PGF)"/>
            <person name="Walter F."/>
            <person name="Albersmeier A."/>
            <person name="Kalinowski J."/>
            <person name="Ruckert C."/>
        </authorList>
    </citation>
    <scope>NUCLEOTIDE SEQUENCE</scope>
    <source>
        <strain evidence="2">CGMCC 1.12153</strain>
    </source>
</reference>
<dbReference type="RefSeq" id="WP_188376335.1">
    <property type="nucleotide sequence ID" value="NZ_BMEL01000001.1"/>
</dbReference>
<dbReference type="CDD" id="cd02440">
    <property type="entry name" value="AdoMet_MTases"/>
    <property type="match status" value="1"/>
</dbReference>
<keyword evidence="3" id="KW-1185">Reference proteome</keyword>
<comment type="caution">
    <text evidence="2">The sequence shown here is derived from an EMBL/GenBank/DDBJ whole genome shotgun (WGS) entry which is preliminary data.</text>
</comment>
<accession>A0A917B051</accession>
<name>A0A917B051_HALAA</name>
<evidence type="ECO:0000313" key="2">
    <source>
        <dbReference type="EMBL" id="GGF13175.1"/>
    </source>
</evidence>
<dbReference type="GO" id="GO:0008757">
    <property type="term" value="F:S-adenosylmethionine-dependent methyltransferase activity"/>
    <property type="evidence" value="ECO:0007669"/>
    <property type="project" value="InterPro"/>
</dbReference>
<dbReference type="EMBL" id="BMEL01000001">
    <property type="protein sequence ID" value="GGF13175.1"/>
    <property type="molecule type" value="Genomic_DNA"/>
</dbReference>
<proteinExistence type="predicted"/>
<reference evidence="2" key="2">
    <citation type="submission" date="2020-09" db="EMBL/GenBank/DDBJ databases">
        <authorList>
            <person name="Sun Q."/>
            <person name="Zhou Y."/>
        </authorList>
    </citation>
    <scope>NUCLEOTIDE SEQUENCE</scope>
    <source>
        <strain evidence="2">CGMCC 1.12153</strain>
    </source>
</reference>
<organism evidence="2 3">
    <name type="scientific">Halobacillus andaensis</name>
    <dbReference type="NCBI Taxonomy" id="1176239"/>
    <lineage>
        <taxon>Bacteria</taxon>
        <taxon>Bacillati</taxon>
        <taxon>Bacillota</taxon>
        <taxon>Bacilli</taxon>
        <taxon>Bacillales</taxon>
        <taxon>Bacillaceae</taxon>
        <taxon>Halobacillus</taxon>
    </lineage>
</organism>
<dbReference type="Proteomes" id="UP000660110">
    <property type="component" value="Unassembled WGS sequence"/>
</dbReference>
<dbReference type="InterPro" id="IPR029063">
    <property type="entry name" value="SAM-dependent_MTases_sf"/>
</dbReference>
<feature type="domain" description="Methyltransferase type 11" evidence="1">
    <location>
        <begin position="63"/>
        <end position="158"/>
    </location>
</feature>
<dbReference type="AlphaFoldDB" id="A0A917B051"/>